<keyword evidence="1" id="KW-0732">Signal</keyword>
<feature type="chain" id="PRO_5003170708" evidence="1">
    <location>
        <begin position="23"/>
        <end position="120"/>
    </location>
</feature>
<evidence type="ECO:0000313" key="3">
    <source>
        <dbReference type="Proteomes" id="UP000001399"/>
    </source>
</evidence>
<dbReference type="OrthoDB" id="7959857at2"/>
<dbReference type="Proteomes" id="UP000001399">
    <property type="component" value="Chromosome"/>
</dbReference>
<dbReference type="EMBL" id="CP002292">
    <property type="protein sequence ID" value="ADP71161.1"/>
    <property type="molecule type" value="Genomic_DNA"/>
</dbReference>
<dbReference type="AlphaFoldDB" id="E3I0S1"/>
<evidence type="ECO:0000256" key="1">
    <source>
        <dbReference type="SAM" id="SignalP"/>
    </source>
</evidence>
<dbReference type="RefSeq" id="WP_013419547.1">
    <property type="nucleotide sequence ID" value="NC_014664.1"/>
</dbReference>
<proteinExistence type="predicted"/>
<dbReference type="KEGG" id="rva:Rvan_1925"/>
<feature type="signal peptide" evidence="1">
    <location>
        <begin position="1"/>
        <end position="22"/>
    </location>
</feature>
<accession>E3I0S1</accession>
<evidence type="ECO:0000313" key="2">
    <source>
        <dbReference type="EMBL" id="ADP71161.1"/>
    </source>
</evidence>
<dbReference type="HOGENOM" id="CLU_2047927_0_0_5"/>
<organism evidence="2 3">
    <name type="scientific">Rhodomicrobium vannielii (strain ATCC 17100 / DSM 162 / LMG 4299 / NCIMB 10020 / ATH 3.1.1)</name>
    <dbReference type="NCBI Taxonomy" id="648757"/>
    <lineage>
        <taxon>Bacteria</taxon>
        <taxon>Pseudomonadati</taxon>
        <taxon>Pseudomonadota</taxon>
        <taxon>Alphaproteobacteria</taxon>
        <taxon>Hyphomicrobiales</taxon>
        <taxon>Hyphomicrobiaceae</taxon>
        <taxon>Rhodomicrobium</taxon>
    </lineage>
</organism>
<gene>
    <name evidence="2" type="ordered locus">Rvan_1925</name>
</gene>
<sequence length="120" mass="13601">MRFLAVLLALAVTATMSLPASAQHGRKSSQYEREREARAACREPVRAAGDAYYVIRSARRSAIKRWQEQVINAHGERFITWENAKVVEYHCDPARVGGGQQVWNLKRCVIVARPCRNDGF</sequence>
<name>E3I0S1_RHOVT</name>
<protein>
    <submittedName>
        <fullName evidence="2">Uncharacterized protein</fullName>
    </submittedName>
</protein>
<keyword evidence="3" id="KW-1185">Reference proteome</keyword>
<reference evidence="3" key="1">
    <citation type="journal article" date="2011" name="J. Bacteriol.">
        <title>Genome sequences of eight morphologically diverse alphaproteobacteria.</title>
        <authorList>
            <consortium name="US DOE Joint Genome Institute"/>
            <person name="Brown P.J."/>
            <person name="Kysela D.T."/>
            <person name="Buechlein A."/>
            <person name="Hemmerich C."/>
            <person name="Brun Y.V."/>
        </authorList>
    </citation>
    <scope>NUCLEOTIDE SEQUENCE [LARGE SCALE GENOMIC DNA]</scope>
    <source>
        <strain evidence="3">ATCC 17100 / ATH 3.1.1 / DSM 162 / LMG 4299</strain>
    </source>
</reference>